<name>A0A0F9WUN6_9ZZZZ</name>
<accession>A0A0F9WUN6</accession>
<dbReference type="EMBL" id="LAZR01000113">
    <property type="protein sequence ID" value="KKN90071.1"/>
    <property type="molecule type" value="Genomic_DNA"/>
</dbReference>
<evidence type="ECO:0000313" key="1">
    <source>
        <dbReference type="EMBL" id="KKN90071.1"/>
    </source>
</evidence>
<gene>
    <name evidence="1" type="ORF">LCGC14_0231840</name>
</gene>
<proteinExistence type="predicted"/>
<sequence>MIPPIQFLQDVIGPTLTHLAAMEPRLDTPAARALLLGTAIQESHLSAYKQLGGGPAMSFFQIEPATFEDIFDRYLSRPDKSALRGAVRALLIPAFEPGEQLDTNQHLACAIARIRYWMVPERMPRPDDIDGLAVYWKLHYNTTGGGGSASEWALNFRKYAS</sequence>
<dbReference type="AlphaFoldDB" id="A0A0F9WUN6"/>
<reference evidence="1" key="1">
    <citation type="journal article" date="2015" name="Nature">
        <title>Complex archaea that bridge the gap between prokaryotes and eukaryotes.</title>
        <authorList>
            <person name="Spang A."/>
            <person name="Saw J.H."/>
            <person name="Jorgensen S.L."/>
            <person name="Zaremba-Niedzwiedzka K."/>
            <person name="Martijn J."/>
            <person name="Lind A.E."/>
            <person name="van Eijk R."/>
            <person name="Schleper C."/>
            <person name="Guy L."/>
            <person name="Ettema T.J."/>
        </authorList>
    </citation>
    <scope>NUCLEOTIDE SEQUENCE</scope>
</reference>
<comment type="caution">
    <text evidence="1">The sequence shown here is derived from an EMBL/GenBank/DDBJ whole genome shotgun (WGS) entry which is preliminary data.</text>
</comment>
<organism evidence="1">
    <name type="scientific">marine sediment metagenome</name>
    <dbReference type="NCBI Taxonomy" id="412755"/>
    <lineage>
        <taxon>unclassified sequences</taxon>
        <taxon>metagenomes</taxon>
        <taxon>ecological metagenomes</taxon>
    </lineage>
</organism>
<protein>
    <submittedName>
        <fullName evidence="1">Uncharacterized protein</fullName>
    </submittedName>
</protein>